<evidence type="ECO:0000313" key="2">
    <source>
        <dbReference type="EMBL" id="MEQ2485759.1"/>
    </source>
</evidence>
<evidence type="ECO:0008006" key="4">
    <source>
        <dbReference type="Google" id="ProtNLM"/>
    </source>
</evidence>
<keyword evidence="1" id="KW-0732">Signal</keyword>
<dbReference type="PROSITE" id="PS51257">
    <property type="entry name" value="PROKAR_LIPOPROTEIN"/>
    <property type="match status" value="1"/>
</dbReference>
<proteinExistence type="predicted"/>
<comment type="caution">
    <text evidence="2">The sequence shown here is derived from an EMBL/GenBank/DDBJ whole genome shotgun (WGS) entry which is preliminary data.</text>
</comment>
<protein>
    <recommendedName>
        <fullName evidence="4">Lipoprotein</fullName>
    </recommendedName>
</protein>
<gene>
    <name evidence="2" type="ORF">AAAT34_01665</name>
</gene>
<evidence type="ECO:0000256" key="1">
    <source>
        <dbReference type="SAM" id="SignalP"/>
    </source>
</evidence>
<dbReference type="EMBL" id="JBBNFP010000003">
    <property type="protein sequence ID" value="MEQ2485759.1"/>
    <property type="molecule type" value="Genomic_DNA"/>
</dbReference>
<evidence type="ECO:0000313" key="3">
    <source>
        <dbReference type="Proteomes" id="UP001487296"/>
    </source>
</evidence>
<dbReference type="Proteomes" id="UP001487296">
    <property type="component" value="Unassembled WGS sequence"/>
</dbReference>
<accession>A0ABV1FMX5</accession>
<reference evidence="2 3" key="1">
    <citation type="submission" date="2024-04" db="EMBL/GenBank/DDBJ databases">
        <title>Human intestinal bacterial collection.</title>
        <authorList>
            <person name="Pauvert C."/>
            <person name="Hitch T.C.A."/>
            <person name="Clavel T."/>
        </authorList>
    </citation>
    <scope>NUCLEOTIDE SEQUENCE [LARGE SCALE GENOMIC DNA]</scope>
    <source>
        <strain evidence="2 3">CLA-AA-H145</strain>
    </source>
</reference>
<feature type="chain" id="PRO_5047104078" description="Lipoprotein" evidence="1">
    <location>
        <begin position="20"/>
        <end position="133"/>
    </location>
</feature>
<name>A0ABV1FMX5_9BACT</name>
<feature type="signal peptide" evidence="1">
    <location>
        <begin position="1"/>
        <end position="19"/>
    </location>
</feature>
<dbReference type="RefSeq" id="WP_215758752.1">
    <property type="nucleotide sequence ID" value="NZ_JAHKBE010000002.1"/>
</dbReference>
<organism evidence="2 3">
    <name type="scientific">Hallella faecis</name>
    <dbReference type="NCBI Taxonomy" id="2841596"/>
    <lineage>
        <taxon>Bacteria</taxon>
        <taxon>Pseudomonadati</taxon>
        <taxon>Bacteroidota</taxon>
        <taxon>Bacteroidia</taxon>
        <taxon>Bacteroidales</taxon>
        <taxon>Prevotellaceae</taxon>
        <taxon>Hallella</taxon>
    </lineage>
</organism>
<keyword evidence="3" id="KW-1185">Reference proteome</keyword>
<sequence length="133" mass="15455">MKKAIIPILTAAISVTLFTACHHDSLEDRAERDARDYTERYCPTPFTDNQRTDSITFTRTDKTFHYFYTLRDEADNAEIINQHKASLKQALQDDLDKNTQSKAYKDAGFRFHYVFRSGKTAKVLFEQTLKGKH</sequence>